<proteinExistence type="predicted"/>
<keyword evidence="1" id="KW-1133">Transmembrane helix</keyword>
<dbReference type="Proteomes" id="UP000249081">
    <property type="component" value="Unassembled WGS sequence"/>
</dbReference>
<feature type="transmembrane region" description="Helical" evidence="1">
    <location>
        <begin position="83"/>
        <end position="103"/>
    </location>
</feature>
<sequence>MRNPFSRLKSLPWAILLQVALAAVAIATAADLLLAQGLALLLGGVGSGLLPLMQLLFLVLPVAAGFGIGALGLTILERWFTSVYIETGVLWALVACLALVIFVKGFLPIPTFLVSMAYPLVVGMLLGIFVVGKRHWRRW</sequence>
<evidence type="ECO:0000313" key="3">
    <source>
        <dbReference type="Proteomes" id="UP000249081"/>
    </source>
</evidence>
<dbReference type="AlphaFoldDB" id="A0A2W4Y209"/>
<organism evidence="2 3">
    <name type="scientific">Shackletoniella antarctica</name>
    <dbReference type="NCBI Taxonomy" id="268115"/>
    <lineage>
        <taxon>Bacteria</taxon>
        <taxon>Bacillati</taxon>
        <taxon>Cyanobacteriota</taxon>
        <taxon>Cyanophyceae</taxon>
        <taxon>Oculatellales</taxon>
        <taxon>Oculatellaceae</taxon>
        <taxon>Shackletoniella</taxon>
    </lineage>
</organism>
<reference evidence="2 3" key="2">
    <citation type="submission" date="2018-06" db="EMBL/GenBank/DDBJ databases">
        <title>Metagenomic assembly of (sub)arctic Cyanobacteria and their associated microbiome from non-axenic cultures.</title>
        <authorList>
            <person name="Baurain D."/>
        </authorList>
    </citation>
    <scope>NUCLEOTIDE SEQUENCE [LARGE SCALE GENOMIC DNA]</scope>
    <source>
        <strain evidence="2">ULC041bin1</strain>
    </source>
</reference>
<protein>
    <submittedName>
        <fullName evidence="2">Peptide chain release factor 1</fullName>
    </submittedName>
</protein>
<comment type="caution">
    <text evidence="2">The sequence shown here is derived from an EMBL/GenBank/DDBJ whole genome shotgun (WGS) entry which is preliminary data.</text>
</comment>
<gene>
    <name evidence="2" type="ORF">DCF17_15840</name>
</gene>
<reference evidence="3" key="1">
    <citation type="submission" date="2018-04" db="EMBL/GenBank/DDBJ databases">
        <authorList>
            <person name="Cornet L."/>
        </authorList>
    </citation>
    <scope>NUCLEOTIDE SEQUENCE [LARGE SCALE GENOMIC DNA]</scope>
</reference>
<keyword evidence="1" id="KW-0812">Transmembrane</keyword>
<keyword evidence="1" id="KW-0472">Membrane</keyword>
<feature type="transmembrane region" description="Helical" evidence="1">
    <location>
        <begin position="53"/>
        <end position="76"/>
    </location>
</feature>
<dbReference type="EMBL" id="QBMN01000121">
    <property type="protein sequence ID" value="PZO37478.1"/>
    <property type="molecule type" value="Genomic_DNA"/>
</dbReference>
<evidence type="ECO:0000313" key="2">
    <source>
        <dbReference type="EMBL" id="PZO37478.1"/>
    </source>
</evidence>
<accession>A0A2W4Y209</accession>
<evidence type="ECO:0000256" key="1">
    <source>
        <dbReference type="SAM" id="Phobius"/>
    </source>
</evidence>
<feature type="transmembrane region" description="Helical" evidence="1">
    <location>
        <begin position="109"/>
        <end position="131"/>
    </location>
</feature>
<name>A0A2W4Y209_9CYAN</name>